<accession>A0A8J5Z2G1</accession>
<sequence>MRMCIDYRQLKKVTIKNKYPLPRIDNLIDQLKGATVFLKIDLRSGYYQLRVKDSDVENYIQNEEVRFLGHIVSADGIRVDPSKISAVIDWKPPRNVSKVRSFLGLAGKEFVIYNNASLNGLGCVLIQEGKVVAYTSKQLKLHEKNYPTHDLELAAIKDLYLRQRRWLELLKDYEVVIDYHSGKANVVVDALSRKSLFVLKAMNTLLTLSTDGSILAELKAKPVFFLQICEAQKCDSEFQAKRVQCESTSDSKYQIRSDDCLMFRDRICVPKNPELNQKILHEAHSGCLFVHPGSTKMYNDLKKSY</sequence>
<name>A0A8J5Z2G1_9ROSI</name>
<gene>
    <name evidence="8" type="ORF">CXB51_010203</name>
</gene>
<feature type="domain" description="Reverse transcriptase RNase H-like" evidence="7">
    <location>
        <begin position="108"/>
        <end position="181"/>
    </location>
</feature>
<keyword evidence="9" id="KW-1185">Reference proteome</keyword>
<dbReference type="Gene3D" id="1.10.340.70">
    <property type="match status" value="1"/>
</dbReference>
<dbReference type="SUPFAM" id="SSF56672">
    <property type="entry name" value="DNA/RNA polymerases"/>
    <property type="match status" value="1"/>
</dbReference>
<comment type="caution">
    <text evidence="8">The sequence shown here is derived from an EMBL/GenBank/DDBJ whole genome shotgun (WGS) entry which is preliminary data.</text>
</comment>
<evidence type="ECO:0000256" key="4">
    <source>
        <dbReference type="ARBA" id="ARBA00022759"/>
    </source>
</evidence>
<dbReference type="PANTHER" id="PTHR37984:SF5">
    <property type="entry name" value="PROTEIN NYNRIN-LIKE"/>
    <property type="match status" value="1"/>
</dbReference>
<evidence type="ECO:0000313" key="8">
    <source>
        <dbReference type="EMBL" id="KAG8492915.1"/>
    </source>
</evidence>
<evidence type="ECO:0000256" key="2">
    <source>
        <dbReference type="ARBA" id="ARBA00022695"/>
    </source>
</evidence>
<keyword evidence="6" id="KW-0695">RNA-directed DNA polymerase</keyword>
<dbReference type="InterPro" id="IPR050951">
    <property type="entry name" value="Retrovirus_Pol_polyprotein"/>
</dbReference>
<keyword evidence="2" id="KW-0548">Nucleotidyltransferase</keyword>
<evidence type="ECO:0000256" key="1">
    <source>
        <dbReference type="ARBA" id="ARBA00022679"/>
    </source>
</evidence>
<evidence type="ECO:0000256" key="6">
    <source>
        <dbReference type="ARBA" id="ARBA00022918"/>
    </source>
</evidence>
<dbReference type="InterPro" id="IPR043128">
    <property type="entry name" value="Rev_trsase/Diguanyl_cyclase"/>
</dbReference>
<keyword evidence="3" id="KW-0540">Nuclease</keyword>
<dbReference type="Gene3D" id="3.10.10.10">
    <property type="entry name" value="HIV Type 1 Reverse Transcriptase, subunit A, domain 1"/>
    <property type="match status" value="1"/>
</dbReference>
<evidence type="ECO:0000259" key="7">
    <source>
        <dbReference type="Pfam" id="PF17917"/>
    </source>
</evidence>
<organism evidence="8 9">
    <name type="scientific">Gossypium anomalum</name>
    <dbReference type="NCBI Taxonomy" id="47600"/>
    <lineage>
        <taxon>Eukaryota</taxon>
        <taxon>Viridiplantae</taxon>
        <taxon>Streptophyta</taxon>
        <taxon>Embryophyta</taxon>
        <taxon>Tracheophyta</taxon>
        <taxon>Spermatophyta</taxon>
        <taxon>Magnoliopsida</taxon>
        <taxon>eudicotyledons</taxon>
        <taxon>Gunneridae</taxon>
        <taxon>Pentapetalae</taxon>
        <taxon>rosids</taxon>
        <taxon>malvids</taxon>
        <taxon>Malvales</taxon>
        <taxon>Malvaceae</taxon>
        <taxon>Malvoideae</taxon>
        <taxon>Gossypium</taxon>
    </lineage>
</organism>
<dbReference type="Proteomes" id="UP000701853">
    <property type="component" value="Chromosome 5"/>
</dbReference>
<dbReference type="GO" id="GO:0003964">
    <property type="term" value="F:RNA-directed DNA polymerase activity"/>
    <property type="evidence" value="ECO:0007669"/>
    <property type="project" value="UniProtKB-KW"/>
</dbReference>
<keyword evidence="4" id="KW-0255">Endonuclease</keyword>
<dbReference type="Pfam" id="PF17917">
    <property type="entry name" value="RT_RNaseH"/>
    <property type="match status" value="1"/>
</dbReference>
<dbReference type="InterPro" id="IPR043502">
    <property type="entry name" value="DNA/RNA_pol_sf"/>
</dbReference>
<proteinExistence type="predicted"/>
<evidence type="ECO:0000256" key="3">
    <source>
        <dbReference type="ARBA" id="ARBA00022722"/>
    </source>
</evidence>
<reference evidence="8 9" key="1">
    <citation type="journal article" date="2021" name="bioRxiv">
        <title>The Gossypium anomalum genome as a resource for cotton improvement and evolutionary analysis of hybrid incompatibility.</title>
        <authorList>
            <person name="Grover C.E."/>
            <person name="Yuan D."/>
            <person name="Arick M.A."/>
            <person name="Miller E.R."/>
            <person name="Hu G."/>
            <person name="Peterson D.G."/>
            <person name="Wendel J.F."/>
            <person name="Udall J.A."/>
        </authorList>
    </citation>
    <scope>NUCLEOTIDE SEQUENCE [LARGE SCALE GENOMIC DNA]</scope>
    <source>
        <strain evidence="8">JFW-Udall</strain>
        <tissue evidence="8">Leaf</tissue>
    </source>
</reference>
<keyword evidence="1" id="KW-0808">Transferase</keyword>
<dbReference type="PANTHER" id="PTHR37984">
    <property type="entry name" value="PROTEIN CBG26694"/>
    <property type="match status" value="1"/>
</dbReference>
<dbReference type="OrthoDB" id="1745495at2759"/>
<evidence type="ECO:0000256" key="5">
    <source>
        <dbReference type="ARBA" id="ARBA00022801"/>
    </source>
</evidence>
<dbReference type="AlphaFoldDB" id="A0A8J5Z2G1"/>
<dbReference type="GO" id="GO:0016787">
    <property type="term" value="F:hydrolase activity"/>
    <property type="evidence" value="ECO:0007669"/>
    <property type="project" value="UniProtKB-KW"/>
</dbReference>
<dbReference type="InterPro" id="IPR041373">
    <property type="entry name" value="RT_RNaseH"/>
</dbReference>
<dbReference type="Gene3D" id="3.30.70.270">
    <property type="match status" value="1"/>
</dbReference>
<dbReference type="EMBL" id="JAHUZN010000005">
    <property type="protein sequence ID" value="KAG8492915.1"/>
    <property type="molecule type" value="Genomic_DNA"/>
</dbReference>
<keyword evidence="5" id="KW-0378">Hydrolase</keyword>
<dbReference type="GO" id="GO:0004519">
    <property type="term" value="F:endonuclease activity"/>
    <property type="evidence" value="ECO:0007669"/>
    <property type="project" value="UniProtKB-KW"/>
</dbReference>
<evidence type="ECO:0000313" key="9">
    <source>
        <dbReference type="Proteomes" id="UP000701853"/>
    </source>
</evidence>
<protein>
    <recommendedName>
        <fullName evidence="7">Reverse transcriptase RNase H-like domain-containing protein</fullName>
    </recommendedName>
</protein>